<dbReference type="EMBL" id="CP035704">
    <property type="protein sequence ID" value="QBB71972.1"/>
    <property type="molecule type" value="Genomic_DNA"/>
</dbReference>
<feature type="transmembrane region" description="Helical" evidence="1">
    <location>
        <begin position="99"/>
        <end position="119"/>
    </location>
</feature>
<keyword evidence="1" id="KW-0472">Membrane</keyword>
<proteinExistence type="predicted"/>
<gene>
    <name evidence="2" type="ORF">ELE36_17270</name>
</gene>
<sequence>MPTSPDSNPTVVPRAAASAQDTASLIAIIVANAFVIGIAFIQHWPLGTLLWPYWIQSVVIGIFNFRRMWLLKNFSSAGMLVNGSSVSATSATAKFTAGFFALHYGGFHLVYLFFLFAIAPFPHGQGLWILLAAATFGIGQYHAYRQHLIEDARGESNIGALMATPYLRILPMHLVIMLGAILRGSGWILVLFGVLKTAAEIFGIRAERKMLAKIKDASEAVPVAPTP</sequence>
<reference evidence="2 3" key="1">
    <citation type="submission" date="2019-01" db="EMBL/GenBank/DDBJ databases">
        <title>Pseudolysobacter antarctica gen. nov., sp. nov., isolated from Fildes Peninsula, Antarctica.</title>
        <authorList>
            <person name="Wei Z."/>
            <person name="Peng F."/>
        </authorList>
    </citation>
    <scope>NUCLEOTIDE SEQUENCE [LARGE SCALE GENOMIC DNA]</scope>
    <source>
        <strain evidence="2 3">AQ6-296</strain>
    </source>
</reference>
<dbReference type="InterPro" id="IPR045466">
    <property type="entry name" value="DUF6498"/>
</dbReference>
<keyword evidence="1" id="KW-0812">Transmembrane</keyword>
<feature type="transmembrane region" description="Helical" evidence="1">
    <location>
        <begin position="50"/>
        <end position="69"/>
    </location>
</feature>
<evidence type="ECO:0000313" key="3">
    <source>
        <dbReference type="Proteomes" id="UP000291562"/>
    </source>
</evidence>
<keyword evidence="1" id="KW-1133">Transmembrane helix</keyword>
<dbReference type="AlphaFoldDB" id="A0A411HNC7"/>
<organism evidence="2 3">
    <name type="scientific">Pseudolysobacter antarcticus</name>
    <dbReference type="NCBI Taxonomy" id="2511995"/>
    <lineage>
        <taxon>Bacteria</taxon>
        <taxon>Pseudomonadati</taxon>
        <taxon>Pseudomonadota</taxon>
        <taxon>Gammaproteobacteria</taxon>
        <taxon>Lysobacterales</taxon>
        <taxon>Rhodanobacteraceae</taxon>
        <taxon>Pseudolysobacter</taxon>
    </lineage>
</organism>
<evidence type="ECO:0000313" key="2">
    <source>
        <dbReference type="EMBL" id="QBB71972.1"/>
    </source>
</evidence>
<dbReference type="KEGG" id="xbc:ELE36_17270"/>
<dbReference type="Pfam" id="PF20108">
    <property type="entry name" value="DUF6498"/>
    <property type="match status" value="1"/>
</dbReference>
<evidence type="ECO:0000256" key="1">
    <source>
        <dbReference type="SAM" id="Phobius"/>
    </source>
</evidence>
<keyword evidence="3" id="KW-1185">Reference proteome</keyword>
<dbReference type="Proteomes" id="UP000291562">
    <property type="component" value="Chromosome"/>
</dbReference>
<accession>A0A411HNC7</accession>
<name>A0A411HNC7_9GAMM</name>
<protein>
    <submittedName>
        <fullName evidence="2">Uncharacterized protein</fullName>
    </submittedName>
</protein>
<feature type="transmembrane region" description="Helical" evidence="1">
    <location>
        <begin position="23"/>
        <end position="44"/>
    </location>
</feature>